<evidence type="ECO:0000256" key="7">
    <source>
        <dbReference type="ARBA" id="ARBA00031257"/>
    </source>
</evidence>
<name>A0AAE0TPT9_9PEZI</name>
<comment type="similarity">
    <text evidence="2 8">Belongs to the Mediator complex subunit 4 family.</text>
</comment>
<feature type="compositionally biased region" description="Basic and acidic residues" evidence="9">
    <location>
        <begin position="252"/>
        <end position="272"/>
    </location>
</feature>
<evidence type="ECO:0000256" key="3">
    <source>
        <dbReference type="ARBA" id="ARBA00020629"/>
    </source>
</evidence>
<evidence type="ECO:0000256" key="6">
    <source>
        <dbReference type="ARBA" id="ARBA00023242"/>
    </source>
</evidence>
<keyword evidence="5 8" id="KW-0804">Transcription</keyword>
<dbReference type="EMBL" id="JAUTXT010000090">
    <property type="protein sequence ID" value="KAK3669333.1"/>
    <property type="molecule type" value="Genomic_DNA"/>
</dbReference>
<dbReference type="Pfam" id="PF10018">
    <property type="entry name" value="Med4"/>
    <property type="match status" value="1"/>
</dbReference>
<comment type="subunit">
    <text evidence="8">Component of the Mediator complex.</text>
</comment>
<feature type="compositionally biased region" description="Basic and acidic residues" evidence="9">
    <location>
        <begin position="138"/>
        <end position="147"/>
    </location>
</feature>
<feature type="region of interest" description="Disordered" evidence="9">
    <location>
        <begin position="239"/>
        <end position="305"/>
    </location>
</feature>
<comment type="subcellular location">
    <subcellularLocation>
        <location evidence="1 8">Nucleus</location>
    </subcellularLocation>
</comment>
<evidence type="ECO:0000313" key="10">
    <source>
        <dbReference type="EMBL" id="KAK3669333.1"/>
    </source>
</evidence>
<evidence type="ECO:0000256" key="9">
    <source>
        <dbReference type="SAM" id="MobiDB-lite"/>
    </source>
</evidence>
<keyword evidence="6 8" id="KW-0539">Nucleus</keyword>
<proteinExistence type="inferred from homology"/>
<feature type="region of interest" description="Disordered" evidence="9">
    <location>
        <begin position="138"/>
        <end position="172"/>
    </location>
</feature>
<reference evidence="10" key="1">
    <citation type="submission" date="2023-07" db="EMBL/GenBank/DDBJ databases">
        <title>Black Yeasts Isolated from many extreme environments.</title>
        <authorList>
            <person name="Coleine C."/>
            <person name="Stajich J.E."/>
            <person name="Selbmann L."/>
        </authorList>
    </citation>
    <scope>NUCLEOTIDE SEQUENCE</scope>
    <source>
        <strain evidence="10">CCFEE 5485</strain>
    </source>
</reference>
<evidence type="ECO:0000256" key="8">
    <source>
        <dbReference type="RuleBase" id="RU364141"/>
    </source>
</evidence>
<comment type="caution">
    <text evidence="10">The sequence shown here is derived from an EMBL/GenBank/DDBJ whole genome shotgun (WGS) entry which is preliminary data.</text>
</comment>
<sequence length="305" mass="33647">MLSQIQTSYQRVQQSLQRLTDSIAAYNPSTIAADELVAADDTLSEDLRTLHHHQSNVHRITDLKRRAETNDEKIKTHFRAVAQLRKDLTSIPTIESNTSSREDISVDDLLAYARYISPTTVPPTFRPRRDAHSYMKGVEEGKGEDGQMRNGVTTPPPPPPATATATAQDHTNPETTATATATTVTPHIKESTISLQTLTDPEKQWLNPTATLDFTPWPSHILIGNGALGSIQKMVESGKDPASVLSAEEQAEVDKVRKEEEEKERKEEEERARRRAVMFDAAGSAGGGLGRGRREAEDDVFDPDA</sequence>
<dbReference type="GO" id="GO:0003712">
    <property type="term" value="F:transcription coregulator activity"/>
    <property type="evidence" value="ECO:0007669"/>
    <property type="project" value="InterPro"/>
</dbReference>
<organism evidence="10 11">
    <name type="scientific">Recurvomyces mirabilis</name>
    <dbReference type="NCBI Taxonomy" id="574656"/>
    <lineage>
        <taxon>Eukaryota</taxon>
        <taxon>Fungi</taxon>
        <taxon>Dikarya</taxon>
        <taxon>Ascomycota</taxon>
        <taxon>Pezizomycotina</taxon>
        <taxon>Dothideomycetes</taxon>
        <taxon>Dothideomycetidae</taxon>
        <taxon>Mycosphaerellales</taxon>
        <taxon>Teratosphaeriaceae</taxon>
        <taxon>Recurvomyces</taxon>
    </lineage>
</organism>
<evidence type="ECO:0000256" key="2">
    <source>
        <dbReference type="ARBA" id="ARBA00009626"/>
    </source>
</evidence>
<evidence type="ECO:0000256" key="4">
    <source>
        <dbReference type="ARBA" id="ARBA00023015"/>
    </source>
</evidence>
<dbReference type="AlphaFoldDB" id="A0AAE0TPT9"/>
<evidence type="ECO:0000256" key="1">
    <source>
        <dbReference type="ARBA" id="ARBA00004123"/>
    </source>
</evidence>
<keyword evidence="11" id="KW-1185">Reference proteome</keyword>
<comment type="function">
    <text evidence="8">Component of the Mediator complex, a coactivator involved in the regulated transcription of nearly all RNA polymerase II-dependent genes. Mediator functions as a bridge to convey information from gene-specific regulatory proteins to the basal RNA polymerase II transcription machinery. Mediator is recruited to promoters by direct interactions with regulatory proteins and serves as a scaffold for the assembly of a functional preinitiation complex with RNA polymerase II and the general transcription factors.</text>
</comment>
<evidence type="ECO:0000313" key="11">
    <source>
        <dbReference type="Proteomes" id="UP001274830"/>
    </source>
</evidence>
<protein>
    <recommendedName>
        <fullName evidence="3 8">Mediator of RNA polymerase II transcription subunit 4</fullName>
    </recommendedName>
    <alternativeName>
        <fullName evidence="7 8">Mediator complex subunit 4</fullName>
    </alternativeName>
</protein>
<gene>
    <name evidence="8" type="primary">MED4</name>
    <name evidence="10" type="ORF">LTR78_010795</name>
</gene>
<dbReference type="InterPro" id="IPR019258">
    <property type="entry name" value="Mediator_Med4"/>
</dbReference>
<keyword evidence="8" id="KW-0010">Activator</keyword>
<keyword evidence="4 8" id="KW-0805">Transcription regulation</keyword>
<dbReference type="GO" id="GO:0006357">
    <property type="term" value="P:regulation of transcription by RNA polymerase II"/>
    <property type="evidence" value="ECO:0007669"/>
    <property type="project" value="InterPro"/>
</dbReference>
<dbReference type="GO" id="GO:0016592">
    <property type="term" value="C:mediator complex"/>
    <property type="evidence" value="ECO:0007669"/>
    <property type="project" value="InterPro"/>
</dbReference>
<accession>A0AAE0TPT9</accession>
<evidence type="ECO:0000256" key="5">
    <source>
        <dbReference type="ARBA" id="ARBA00023163"/>
    </source>
</evidence>
<dbReference type="Proteomes" id="UP001274830">
    <property type="component" value="Unassembled WGS sequence"/>
</dbReference>